<sequence>MARPSVNPRAVLIPILFAGLLPCAYAGNQSGSAVVVLGTQAYRWPLSELAGDEAPPARGPVELTLIAPTMCPRVTDSNLRGAAAVQAMLAEVPITIEFPEGLSATAMLERKLDNDGSSAAGSLERRDPRERLELRLQQPPQWGLSPYTVNEQLMTAYARDYQARYKKALTRTPGNEPDWYIAKSADGSLGTFISCDPPKALQPSLSGRNDPTIAAMDPAQLAGCIHYFIDAKRNLFVQMSYQRTWLKDWKQMEDGVRAQIGRAEVK</sequence>
<organism evidence="1 2">
    <name type="scientific">Stenotrophomonas lacuserhaii</name>
    <dbReference type="NCBI Taxonomy" id="2760084"/>
    <lineage>
        <taxon>Bacteria</taxon>
        <taxon>Pseudomonadati</taxon>
        <taxon>Pseudomonadota</taxon>
        <taxon>Gammaproteobacteria</taxon>
        <taxon>Lysobacterales</taxon>
        <taxon>Lysobacteraceae</taxon>
        <taxon>Stenotrophomonas</taxon>
    </lineage>
</organism>
<dbReference type="AlphaFoldDB" id="A0A8X8G199"/>
<evidence type="ECO:0000313" key="2">
    <source>
        <dbReference type="Proteomes" id="UP000636938"/>
    </source>
</evidence>
<accession>A0A8X8G199</accession>
<reference evidence="1 2" key="1">
    <citation type="submission" date="2020-08" db="EMBL/GenBank/DDBJ databases">
        <title>A Genomic Blueprint of the Chicken Gut Microbiome.</title>
        <authorList>
            <person name="Gilroy R."/>
            <person name="Ravi A."/>
            <person name="Getino M."/>
            <person name="Pursley I."/>
            <person name="Horton D.L."/>
            <person name="Alikhan N.-F."/>
            <person name="Baker D."/>
            <person name="Gharbi K."/>
            <person name="Hall N."/>
            <person name="Watson M."/>
            <person name="Adriaenssens E.M."/>
            <person name="Foster-Nyarko E."/>
            <person name="Jarju S."/>
            <person name="Secka A."/>
            <person name="Antonio M."/>
            <person name="Oren A."/>
            <person name="Chaudhuri R."/>
            <person name="La Ragione R.M."/>
            <person name="Hildebrand F."/>
            <person name="Pallen M.J."/>
        </authorList>
    </citation>
    <scope>NUCLEOTIDE SEQUENCE [LARGE SCALE GENOMIC DNA]</scope>
    <source>
        <strain evidence="1 2">Sa5BUN4</strain>
    </source>
</reference>
<gene>
    <name evidence="1" type="ORF">H9654_10920</name>
</gene>
<protein>
    <submittedName>
        <fullName evidence="1">Uncharacterized protein</fullName>
    </submittedName>
</protein>
<evidence type="ECO:0000313" key="1">
    <source>
        <dbReference type="EMBL" id="MBD7954710.1"/>
    </source>
</evidence>
<dbReference type="EMBL" id="JACSQS010000010">
    <property type="protein sequence ID" value="MBD7954710.1"/>
    <property type="molecule type" value="Genomic_DNA"/>
</dbReference>
<dbReference type="RefSeq" id="WP_191770856.1">
    <property type="nucleotide sequence ID" value="NZ_JACSQS010000010.1"/>
</dbReference>
<keyword evidence="2" id="KW-1185">Reference proteome</keyword>
<name>A0A8X8G199_9GAMM</name>
<dbReference type="Proteomes" id="UP000636938">
    <property type="component" value="Unassembled WGS sequence"/>
</dbReference>
<comment type="caution">
    <text evidence="1">The sequence shown here is derived from an EMBL/GenBank/DDBJ whole genome shotgun (WGS) entry which is preliminary data.</text>
</comment>
<proteinExistence type="predicted"/>